<organism evidence="2 3">
    <name type="scientific">Pseudoalteromonas aliena</name>
    <dbReference type="NCBI Taxonomy" id="247523"/>
    <lineage>
        <taxon>Bacteria</taxon>
        <taxon>Pseudomonadati</taxon>
        <taxon>Pseudomonadota</taxon>
        <taxon>Gammaproteobacteria</taxon>
        <taxon>Alteromonadales</taxon>
        <taxon>Pseudoalteromonadaceae</taxon>
        <taxon>Pseudoalteromonas</taxon>
    </lineage>
</organism>
<dbReference type="GO" id="GO:0005737">
    <property type="term" value="C:cytoplasm"/>
    <property type="evidence" value="ECO:0007669"/>
    <property type="project" value="TreeGrafter"/>
</dbReference>
<dbReference type="InterPro" id="IPR036249">
    <property type="entry name" value="Thioredoxin-like_sf"/>
</dbReference>
<protein>
    <submittedName>
        <fullName evidence="2">Lignin beta-etherase</fullName>
    </submittedName>
</protein>
<dbReference type="Proteomes" id="UP000188243">
    <property type="component" value="Chromosome"/>
</dbReference>
<dbReference type="AlphaFoldDB" id="A0A1Q2GUY0"/>
<dbReference type="InterPro" id="IPR036282">
    <property type="entry name" value="Glutathione-S-Trfase_C_sf"/>
</dbReference>
<name>A0A1Q2GUY0_9GAMM</name>
<dbReference type="EMBL" id="CP019628">
    <property type="protein sequence ID" value="AQP98924.1"/>
    <property type="molecule type" value="Genomic_DNA"/>
</dbReference>
<dbReference type="STRING" id="247523.B0W48_03400"/>
<dbReference type="KEGG" id="paln:B0W48_03400"/>
<dbReference type="Gene3D" id="1.20.1050.10">
    <property type="match status" value="1"/>
</dbReference>
<reference evidence="2 3" key="1">
    <citation type="submission" date="2017-02" db="EMBL/GenBank/DDBJ databases">
        <title>Complete genome sequence of the cold-active Pseudoalteromonas aliena strain EH1 isolated from Arctic seawater.</title>
        <authorList>
            <person name="Kim E."/>
            <person name="Heo E."/>
            <person name="Kim H."/>
            <person name="Kim D."/>
        </authorList>
    </citation>
    <scope>NUCLEOTIDE SEQUENCE [LARGE SCALE GENOMIC DNA]</scope>
    <source>
        <strain evidence="2 3">EH1</strain>
    </source>
</reference>
<dbReference type="InterPro" id="IPR040079">
    <property type="entry name" value="Glutathione_S-Trfase"/>
</dbReference>
<evidence type="ECO:0000259" key="1">
    <source>
        <dbReference type="PROSITE" id="PS50404"/>
    </source>
</evidence>
<dbReference type="Pfam" id="PF22041">
    <property type="entry name" value="GST_C_7"/>
    <property type="match status" value="1"/>
</dbReference>
<proteinExistence type="predicted"/>
<evidence type="ECO:0000313" key="3">
    <source>
        <dbReference type="Proteomes" id="UP000188243"/>
    </source>
</evidence>
<dbReference type="SUPFAM" id="SSF52833">
    <property type="entry name" value="Thioredoxin-like"/>
    <property type="match status" value="1"/>
</dbReference>
<evidence type="ECO:0000313" key="2">
    <source>
        <dbReference type="EMBL" id="AQP98924.1"/>
    </source>
</evidence>
<dbReference type="PANTHER" id="PTHR43968:SF6">
    <property type="entry name" value="GLUTATHIONE S-TRANSFERASE OMEGA"/>
    <property type="match status" value="1"/>
</dbReference>
<dbReference type="RefSeq" id="WP_077535647.1">
    <property type="nucleotide sequence ID" value="NZ_CP019628.1"/>
</dbReference>
<feature type="domain" description="GST N-terminal" evidence="1">
    <location>
        <begin position="6"/>
        <end position="82"/>
    </location>
</feature>
<dbReference type="PANTHER" id="PTHR43968">
    <property type="match status" value="1"/>
</dbReference>
<dbReference type="PROSITE" id="PS50404">
    <property type="entry name" value="GST_NTER"/>
    <property type="match status" value="1"/>
</dbReference>
<sequence length="223" mass="25731">MIKLYELAGKNGVIFSPYCWRIRMALSFKGVNFECEEVAFTDIKNISKGLFKTVPVISDNNNAINDSYDIAVYLDKTYPDTPLLFPNEDSKQTFRFIEAWSNSLHSDIAQIAIFDIYKKLQDKDKAYFRESREALFSMPLEDVQESKSAEATSSLLKKLLVLEKYLTRARFVGGLNPTYADFIIFGSLKWLLQTSEPFSHHELPEKTREWYVELSNRYSAPSS</sequence>
<dbReference type="SUPFAM" id="SSF47616">
    <property type="entry name" value="GST C-terminal domain-like"/>
    <property type="match status" value="1"/>
</dbReference>
<gene>
    <name evidence="2" type="ORF">B0W48_03400</name>
</gene>
<dbReference type="InterPro" id="IPR050983">
    <property type="entry name" value="GST_Omega/HSP26"/>
</dbReference>
<dbReference type="InterPro" id="IPR004045">
    <property type="entry name" value="Glutathione_S-Trfase_N"/>
</dbReference>
<accession>A0A1Q2GUY0</accession>
<dbReference type="Pfam" id="PF13409">
    <property type="entry name" value="GST_N_2"/>
    <property type="match status" value="1"/>
</dbReference>
<dbReference type="Gene3D" id="3.40.30.10">
    <property type="entry name" value="Glutaredoxin"/>
    <property type="match status" value="1"/>
</dbReference>
<dbReference type="InterPro" id="IPR054416">
    <property type="entry name" value="GST_UstS-like_C"/>
</dbReference>
<dbReference type="SFLD" id="SFLDS00019">
    <property type="entry name" value="Glutathione_Transferase_(cytos"/>
    <property type="match status" value="1"/>
</dbReference>